<dbReference type="KEGG" id="mis:MICPUN_60613"/>
<organism evidence="17 18">
    <name type="scientific">Micromonas commoda (strain RCC299 / NOUM17 / CCMP2709)</name>
    <name type="common">Picoplanktonic green alga</name>
    <dbReference type="NCBI Taxonomy" id="296587"/>
    <lineage>
        <taxon>Eukaryota</taxon>
        <taxon>Viridiplantae</taxon>
        <taxon>Chlorophyta</taxon>
        <taxon>Mamiellophyceae</taxon>
        <taxon>Mamiellales</taxon>
        <taxon>Mamiellaceae</taxon>
        <taxon>Micromonas</taxon>
    </lineage>
</organism>
<evidence type="ECO:0000256" key="3">
    <source>
        <dbReference type="ARBA" id="ARBA00005073"/>
    </source>
</evidence>
<dbReference type="Pfam" id="PF01593">
    <property type="entry name" value="Amino_oxidase"/>
    <property type="match status" value="1"/>
</dbReference>
<keyword evidence="12 15" id="KW-0350">Heme biosynthesis</keyword>
<comment type="pathway">
    <text evidence="3 15">Porphyrin-containing compound metabolism; protoporphyrin-IX biosynthesis; protoporphyrin-IX from protoporphyrinogen-IX: step 1/1.</text>
</comment>
<dbReference type="Gene3D" id="1.10.3110.10">
    <property type="entry name" value="protoporphyrinogen ix oxidase, domain 3"/>
    <property type="match status" value="1"/>
</dbReference>
<feature type="domain" description="Amine oxidase" evidence="16">
    <location>
        <begin position="58"/>
        <end position="524"/>
    </location>
</feature>
<dbReference type="Gene3D" id="3.90.660.20">
    <property type="entry name" value="Protoporphyrinogen oxidase, mitochondrial, domain 2"/>
    <property type="match status" value="1"/>
</dbReference>
<evidence type="ECO:0000313" key="17">
    <source>
        <dbReference type="EMBL" id="ACO69424.1"/>
    </source>
</evidence>
<protein>
    <recommendedName>
        <fullName evidence="5 15">Protoporphyrinogen oxidase</fullName>
        <ecNumber evidence="5 15">1.3.3.4</ecNumber>
    </recommendedName>
</protein>
<keyword evidence="9 15" id="KW-0274">FAD</keyword>
<dbReference type="UniPathway" id="UPA00251">
    <property type="reaction ID" value="UER00324"/>
</dbReference>
<evidence type="ECO:0000313" key="18">
    <source>
        <dbReference type="Proteomes" id="UP000002009"/>
    </source>
</evidence>
<dbReference type="PANTHER" id="PTHR42923:SF3">
    <property type="entry name" value="PROTOPORPHYRINOGEN OXIDASE"/>
    <property type="match status" value="1"/>
</dbReference>
<keyword evidence="11 15" id="KW-0560">Oxidoreductase</keyword>
<evidence type="ECO:0000256" key="1">
    <source>
        <dbReference type="ARBA" id="ARBA00002600"/>
    </source>
</evidence>
<dbReference type="Gene3D" id="3.50.50.60">
    <property type="entry name" value="FAD/NAD(P)-binding domain"/>
    <property type="match status" value="1"/>
</dbReference>
<dbReference type="GO" id="GO:0006782">
    <property type="term" value="P:protoporphyrinogen IX biosynthetic process"/>
    <property type="evidence" value="ECO:0007669"/>
    <property type="project" value="UniProtKB-UniRule"/>
</dbReference>
<dbReference type="EMBL" id="CP001575">
    <property type="protein sequence ID" value="ACO69424.1"/>
    <property type="molecule type" value="Genomic_DNA"/>
</dbReference>
<dbReference type="OrthoDB" id="419752at2759"/>
<keyword evidence="10" id="KW-0809">Transit peptide</keyword>
<dbReference type="GeneID" id="8245509"/>
<dbReference type="SUPFAM" id="SSF54373">
    <property type="entry name" value="FAD-linked reductases, C-terminal domain"/>
    <property type="match status" value="1"/>
</dbReference>
<dbReference type="RefSeq" id="XP_002508166.1">
    <property type="nucleotide sequence ID" value="XM_002508120.1"/>
</dbReference>
<keyword evidence="6" id="KW-0150">Chloroplast</keyword>
<evidence type="ECO:0000256" key="2">
    <source>
        <dbReference type="ARBA" id="ARBA00004229"/>
    </source>
</evidence>
<dbReference type="InterPro" id="IPR050464">
    <property type="entry name" value="Zeta_carotene_desat/Oxidored"/>
</dbReference>
<evidence type="ECO:0000256" key="9">
    <source>
        <dbReference type="ARBA" id="ARBA00022827"/>
    </source>
</evidence>
<dbReference type="GO" id="GO:0004729">
    <property type="term" value="F:oxygen-dependent protoporphyrinogen oxidase activity"/>
    <property type="evidence" value="ECO:0007669"/>
    <property type="project" value="UniProtKB-UniRule"/>
</dbReference>
<evidence type="ECO:0000256" key="13">
    <source>
        <dbReference type="ARBA" id="ARBA00023244"/>
    </source>
</evidence>
<dbReference type="AlphaFoldDB" id="C1FFS4"/>
<comment type="catalytic activity">
    <reaction evidence="14 15">
        <text>protoporphyrinogen IX + 3 O2 = protoporphyrin IX + 3 H2O2</text>
        <dbReference type="Rhea" id="RHEA:25576"/>
        <dbReference type="ChEBI" id="CHEBI:15379"/>
        <dbReference type="ChEBI" id="CHEBI:16240"/>
        <dbReference type="ChEBI" id="CHEBI:57306"/>
        <dbReference type="ChEBI" id="CHEBI:57307"/>
        <dbReference type="EC" id="1.3.3.4"/>
    </reaction>
</comment>
<evidence type="ECO:0000256" key="5">
    <source>
        <dbReference type="ARBA" id="ARBA00012867"/>
    </source>
</evidence>
<evidence type="ECO:0000256" key="12">
    <source>
        <dbReference type="ARBA" id="ARBA00023133"/>
    </source>
</evidence>
<evidence type="ECO:0000256" key="10">
    <source>
        <dbReference type="ARBA" id="ARBA00022946"/>
    </source>
</evidence>
<name>C1FFS4_MICCC</name>
<gene>
    <name evidence="17" type="primary">HEMG</name>
    <name evidence="17" type="ORF">MICPUN_60613</name>
</gene>
<comment type="cofactor">
    <cofactor evidence="15">
        <name>FAD</name>
        <dbReference type="ChEBI" id="CHEBI:57692"/>
    </cofactor>
    <text evidence="15">Binds 1 FAD per subunit.</text>
</comment>
<comment type="function">
    <text evidence="1 15">Catalyzes the 6-electron oxidation of protoporphyrinogen-IX to form protoporphyrin-IX.</text>
</comment>
<dbReference type="PANTHER" id="PTHR42923">
    <property type="entry name" value="PROTOPORPHYRINOGEN OXIDASE"/>
    <property type="match status" value="1"/>
</dbReference>
<evidence type="ECO:0000256" key="8">
    <source>
        <dbReference type="ARBA" id="ARBA00022640"/>
    </source>
</evidence>
<evidence type="ECO:0000256" key="15">
    <source>
        <dbReference type="RuleBase" id="RU367069"/>
    </source>
</evidence>
<dbReference type="EC" id="1.3.3.4" evidence="5 15"/>
<reference evidence="17 18" key="1">
    <citation type="journal article" date="2009" name="Science">
        <title>Green evolution and dynamic adaptations revealed by genomes of the marine picoeukaryotes Micromonas.</title>
        <authorList>
            <person name="Worden A.Z."/>
            <person name="Lee J.H."/>
            <person name="Mock T."/>
            <person name="Rouze P."/>
            <person name="Simmons M.P."/>
            <person name="Aerts A.L."/>
            <person name="Allen A.E."/>
            <person name="Cuvelier M.L."/>
            <person name="Derelle E."/>
            <person name="Everett M.V."/>
            <person name="Foulon E."/>
            <person name="Grimwood J."/>
            <person name="Gundlach H."/>
            <person name="Henrissat B."/>
            <person name="Napoli C."/>
            <person name="McDonald S.M."/>
            <person name="Parker M.S."/>
            <person name="Rombauts S."/>
            <person name="Salamov A."/>
            <person name="Von Dassow P."/>
            <person name="Badger J.H."/>
            <person name="Coutinho P.M."/>
            <person name="Demir E."/>
            <person name="Dubchak I."/>
            <person name="Gentemann C."/>
            <person name="Eikrem W."/>
            <person name="Gready J.E."/>
            <person name="John U."/>
            <person name="Lanier W."/>
            <person name="Lindquist E.A."/>
            <person name="Lucas S."/>
            <person name="Mayer K.F."/>
            <person name="Moreau H."/>
            <person name="Not F."/>
            <person name="Otillar R."/>
            <person name="Panaud O."/>
            <person name="Pangilinan J."/>
            <person name="Paulsen I."/>
            <person name="Piegu B."/>
            <person name="Poliakov A."/>
            <person name="Robbens S."/>
            <person name="Schmutz J."/>
            <person name="Toulza E."/>
            <person name="Wyss T."/>
            <person name="Zelensky A."/>
            <person name="Zhou K."/>
            <person name="Armbrust E.V."/>
            <person name="Bhattacharya D."/>
            <person name="Goodenough U.W."/>
            <person name="Van de Peer Y."/>
            <person name="Grigoriev I.V."/>
        </authorList>
    </citation>
    <scope>NUCLEOTIDE SEQUENCE [LARGE SCALE GENOMIC DNA]</scope>
    <source>
        <strain evidence="18">RCC299 / NOUM17</strain>
    </source>
</reference>
<dbReference type="GO" id="GO:0009534">
    <property type="term" value="C:chloroplast thylakoid"/>
    <property type="evidence" value="ECO:0007669"/>
    <property type="project" value="TreeGrafter"/>
</dbReference>
<evidence type="ECO:0000256" key="11">
    <source>
        <dbReference type="ARBA" id="ARBA00023002"/>
    </source>
</evidence>
<accession>C1FFS4</accession>
<dbReference type="eggNOG" id="KOG1276">
    <property type="taxonomic scope" value="Eukaryota"/>
</dbReference>
<proteinExistence type="inferred from homology"/>
<evidence type="ECO:0000256" key="7">
    <source>
        <dbReference type="ARBA" id="ARBA00022630"/>
    </source>
</evidence>
<evidence type="ECO:0000256" key="4">
    <source>
        <dbReference type="ARBA" id="ARBA00010551"/>
    </source>
</evidence>
<keyword evidence="7 15" id="KW-0285">Flavoprotein</keyword>
<dbReference type="InterPro" id="IPR002937">
    <property type="entry name" value="Amino_oxidase"/>
</dbReference>
<dbReference type="InParanoid" id="C1FFS4"/>
<dbReference type="NCBIfam" id="TIGR00562">
    <property type="entry name" value="proto_IX_ox"/>
    <property type="match status" value="1"/>
</dbReference>
<dbReference type="Proteomes" id="UP000002009">
    <property type="component" value="Chromosome 8"/>
</dbReference>
<keyword evidence="8" id="KW-0934">Plastid</keyword>
<evidence type="ECO:0000256" key="6">
    <source>
        <dbReference type="ARBA" id="ARBA00022528"/>
    </source>
</evidence>
<dbReference type="FunFam" id="1.10.3110.10:FF:000002">
    <property type="entry name" value="Protoporphyrinogen oxidase"/>
    <property type="match status" value="1"/>
</dbReference>
<dbReference type="FunCoup" id="C1FFS4">
    <property type="interactions" value="1497"/>
</dbReference>
<dbReference type="STRING" id="296587.C1FFS4"/>
<comment type="similarity">
    <text evidence="4 15">Belongs to the protoporphyrinogen/coproporphyrinogen oxidase family. Protoporphyrinogen oxidase subfamily.</text>
</comment>
<sequence>MALSVTLSASAVATTTGGRFNVKRTSPGRRAARPAARGLVVRVAADSDYDAVVIGAGVSGLSTAFTLGRSSPGVRMLVTEARDRVGGNITTKNENGYIWEEGPNSYQPGDAILTVACDAGMRDDILLADPNSDRYVLWDKELRALPKDIPTAVLGTFLTWPGKIRAGLGAIGIRPPPPGKEESVKEFVSRNLGTEAFERLIEPFCSGVYAGDPAALSSVAATGRVQRLEPLGGSLVFGALKAQKEAYDAKKARGPRDPRLPKVEGQTVGSFRGGLKTFPEGLAKALGSEKVKLEWKVTKIAKRDDGSFAITYDTPDGEKQITTATVVMTAPAYVTADTVQDMAPDAAAALRKFYYPPVASVTVSYPEDSFRLDGTSALPGGGLTGFGQLHPRSQGIRTLGTIYSSYLFKDDKRQPEGEFMILNYIGGARDTGITQLSDEELVKAVHEDALKTILKPGTPLPKVVGVKVWEKAIPQFNLGHLDVLAEAKAGLAKAGCDGLFLGGNYTAGVALGRCVEFGVEQAKDLETYLSKQSAKKGASVPAR</sequence>
<keyword evidence="18" id="KW-1185">Reference proteome</keyword>
<evidence type="ECO:0000259" key="16">
    <source>
        <dbReference type="Pfam" id="PF01593"/>
    </source>
</evidence>
<evidence type="ECO:0000256" key="14">
    <source>
        <dbReference type="ARBA" id="ARBA00047554"/>
    </source>
</evidence>
<keyword evidence="13 15" id="KW-0627">Porphyrin biosynthesis</keyword>
<dbReference type="InterPro" id="IPR004572">
    <property type="entry name" value="Protoporphyrinogen_oxidase"/>
</dbReference>
<dbReference type="OMA" id="WFDQWFG"/>
<comment type="subcellular location">
    <subcellularLocation>
        <location evidence="2 15">Plastid</location>
        <location evidence="2 15">Chloroplast</location>
    </subcellularLocation>
</comment>
<dbReference type="SUPFAM" id="SSF51905">
    <property type="entry name" value="FAD/NAD(P)-binding domain"/>
    <property type="match status" value="1"/>
</dbReference>
<dbReference type="InterPro" id="IPR036188">
    <property type="entry name" value="FAD/NAD-bd_sf"/>
</dbReference>